<evidence type="ECO:0000259" key="2">
    <source>
        <dbReference type="Pfam" id="PF13439"/>
    </source>
</evidence>
<evidence type="ECO:0000313" key="4">
    <source>
        <dbReference type="Proteomes" id="UP000176944"/>
    </source>
</evidence>
<dbReference type="PANTHER" id="PTHR12526">
    <property type="entry name" value="GLYCOSYLTRANSFERASE"/>
    <property type="match status" value="1"/>
</dbReference>
<sequence>MNTKLKVLHLITRLAVGGAQDNTLLTVEKHDRNQFEVHLASNPEGQWLNRAQQSADTFHPIPHLVNPINPIYDLKALTEIVQLLRREKFDVVHTHSSKAGILGRVAARITKVPVVVHTIHGFAFHDFMPSWKRQLYINLERSMRPCTDFFLTVSELNRKQAIQLGILSQEKSQTVYSGIDFSKLDRPCHLPQLRQQLEIPDGWQVIVMVGRLDEQKAPYYLIEAFAQVLKHSPENLLLLVGEGELQPRLQTQTQQLGIENQVKFLGSREDVPEILKIADIFALSSLWEGLGRAMTEAMLLGKPVVVPNIYGIPETVHHGETGLLFPAKDVAKLAHHLVYLLQNPQERERLGHNAQQLTRKLFDVAQMVQQIEQIYQQLLNQKPS</sequence>
<dbReference type="Gene3D" id="3.40.50.2000">
    <property type="entry name" value="Glycogen Phosphorylase B"/>
    <property type="match status" value="2"/>
</dbReference>
<protein>
    <submittedName>
        <fullName evidence="3">Glycosyltransferase family 4 protein</fullName>
    </submittedName>
</protein>
<feature type="domain" description="Glycosyltransferase subfamily 4-like N-terminal" evidence="2">
    <location>
        <begin position="16"/>
        <end position="182"/>
    </location>
</feature>
<reference evidence="4" key="1">
    <citation type="submission" date="2016-10" db="EMBL/GenBank/DDBJ databases">
        <title>Comparative genomics uncovers the prolific and rare metabolic potential of the cyanobacterial genus Moorea.</title>
        <authorList>
            <person name="Leao T."/>
            <person name="Castelao G."/>
            <person name="Korobeynikov A."/>
            <person name="Monroe E.A."/>
            <person name="Podell S."/>
            <person name="Glukhov E."/>
            <person name="Allen E."/>
            <person name="Gerwick W.H."/>
            <person name="Gerwick L."/>
        </authorList>
    </citation>
    <scope>NUCLEOTIDE SEQUENCE [LARGE SCALE GENOMIC DNA]</scope>
    <source>
        <strain evidence="4">JHB</strain>
    </source>
</reference>
<dbReference type="SUPFAM" id="SSF53756">
    <property type="entry name" value="UDP-Glycosyltransferase/glycogen phosphorylase"/>
    <property type="match status" value="1"/>
</dbReference>
<dbReference type="Pfam" id="PF00534">
    <property type="entry name" value="Glycos_transf_1"/>
    <property type="match status" value="1"/>
</dbReference>
<evidence type="ECO:0000313" key="3">
    <source>
        <dbReference type="EMBL" id="AOY79376.1"/>
    </source>
</evidence>
<organism evidence="3 4">
    <name type="scientific">Moorena producens (strain JHB)</name>
    <dbReference type="NCBI Taxonomy" id="1454205"/>
    <lineage>
        <taxon>Bacteria</taxon>
        <taxon>Bacillati</taxon>
        <taxon>Cyanobacteriota</taxon>
        <taxon>Cyanophyceae</taxon>
        <taxon>Coleofasciculales</taxon>
        <taxon>Coleofasciculaceae</taxon>
        <taxon>Moorena</taxon>
    </lineage>
</organism>
<evidence type="ECO:0000259" key="1">
    <source>
        <dbReference type="Pfam" id="PF00534"/>
    </source>
</evidence>
<dbReference type="EMBL" id="CP017708">
    <property type="protein sequence ID" value="AOY79376.1"/>
    <property type="molecule type" value="Genomic_DNA"/>
</dbReference>
<dbReference type="PANTHER" id="PTHR12526:SF630">
    <property type="entry name" value="GLYCOSYLTRANSFERASE"/>
    <property type="match status" value="1"/>
</dbReference>
<dbReference type="Pfam" id="PF13439">
    <property type="entry name" value="Glyco_transf_4"/>
    <property type="match status" value="1"/>
</dbReference>
<dbReference type="GO" id="GO:0016757">
    <property type="term" value="F:glycosyltransferase activity"/>
    <property type="evidence" value="ECO:0007669"/>
    <property type="project" value="InterPro"/>
</dbReference>
<dbReference type="CDD" id="cd03808">
    <property type="entry name" value="GT4_CapM-like"/>
    <property type="match status" value="1"/>
</dbReference>
<dbReference type="AlphaFoldDB" id="A0A1D9FVH6"/>
<dbReference type="InterPro" id="IPR028098">
    <property type="entry name" value="Glyco_trans_4-like_N"/>
</dbReference>
<gene>
    <name evidence="3" type="ORF">BJP36_05030</name>
</gene>
<name>A0A1D9FVH6_MOOP1</name>
<dbReference type="Proteomes" id="UP000176944">
    <property type="component" value="Chromosome"/>
</dbReference>
<accession>A0A1D9FVH6</accession>
<feature type="domain" description="Glycosyl transferase family 1" evidence="1">
    <location>
        <begin position="193"/>
        <end position="356"/>
    </location>
</feature>
<proteinExistence type="predicted"/>
<dbReference type="InterPro" id="IPR001296">
    <property type="entry name" value="Glyco_trans_1"/>
</dbReference>